<evidence type="ECO:0000313" key="3">
    <source>
        <dbReference type="Proteomes" id="UP000009374"/>
    </source>
</evidence>
<sequence length="138" mass="15947">MRKKVIFYLAMAILSGCTSVSWNYQNDGNGMFAAQLKSSYPLEKADGYLMYKSALLANKLGYDYFLAPNITYFKDEKTVKTMLYMRKGTPPPGTHKPTEIIEWLRKHDYTIPKYANIHQGFWEGFRKELQAINGQNSQ</sequence>
<dbReference type="Proteomes" id="UP000009374">
    <property type="component" value="Unassembled WGS sequence"/>
</dbReference>
<organism evidence="2 3">
    <name type="scientific">Leptospirillum ferrodiazotrophum</name>
    <dbReference type="NCBI Taxonomy" id="412449"/>
    <lineage>
        <taxon>Bacteria</taxon>
        <taxon>Pseudomonadati</taxon>
        <taxon>Nitrospirota</taxon>
        <taxon>Nitrospiria</taxon>
        <taxon>Nitrospirales</taxon>
        <taxon>Nitrospiraceae</taxon>
        <taxon>Leptospirillum</taxon>
    </lineage>
</organism>
<dbReference type="EMBL" id="GG693885">
    <property type="protein sequence ID" value="EES51779.1"/>
    <property type="molecule type" value="Genomic_DNA"/>
</dbReference>
<evidence type="ECO:0000256" key="1">
    <source>
        <dbReference type="SAM" id="SignalP"/>
    </source>
</evidence>
<evidence type="ECO:0000313" key="2">
    <source>
        <dbReference type="EMBL" id="EES51779.1"/>
    </source>
</evidence>
<name>C6I088_9BACT</name>
<accession>C6I088</accession>
<evidence type="ECO:0008006" key="4">
    <source>
        <dbReference type="Google" id="ProtNLM"/>
    </source>
</evidence>
<protein>
    <recommendedName>
        <fullName evidence="4">Lipoprotein</fullName>
    </recommendedName>
</protein>
<keyword evidence="1" id="KW-0732">Signal</keyword>
<reference evidence="2 3" key="1">
    <citation type="journal article" date="2009" name="Appl. Environ. Microbiol.">
        <title>Community genomic and proteomic analyses of chemoautotrophic iron-oxidizing "Leptospirillum rubarum" (Group II) and "Leptospirillum ferrodiazotrophum" (Group III) bacteria in acid mine drainage biofilms.</title>
        <authorList>
            <person name="Goltsman D.S."/>
            <person name="Denef V.J."/>
            <person name="Singer S.W."/>
            <person name="VerBerkmoes N.C."/>
            <person name="Lefsrud M."/>
            <person name="Mueller R.S."/>
            <person name="Dick G.J."/>
            <person name="Sun C.L."/>
            <person name="Wheeler K.E."/>
            <person name="Zemla A."/>
            <person name="Baker B.J."/>
            <person name="Hauser L."/>
            <person name="Land M."/>
            <person name="Shah M.B."/>
            <person name="Thelen M.P."/>
            <person name="Hettich R.L."/>
            <person name="Banfield J.F."/>
        </authorList>
    </citation>
    <scope>NUCLEOTIDE SEQUENCE [LARGE SCALE GENOMIC DNA]</scope>
</reference>
<feature type="signal peptide" evidence="1">
    <location>
        <begin position="1"/>
        <end position="23"/>
    </location>
</feature>
<dbReference type="AlphaFoldDB" id="C6I088"/>
<dbReference type="PROSITE" id="PS51257">
    <property type="entry name" value="PROKAR_LIPOPROTEIN"/>
    <property type="match status" value="1"/>
</dbReference>
<keyword evidence="3" id="KW-1185">Reference proteome</keyword>
<feature type="chain" id="PRO_5002966275" description="Lipoprotein" evidence="1">
    <location>
        <begin position="24"/>
        <end position="138"/>
    </location>
</feature>
<gene>
    <name evidence="2" type="ORF">UBAL3_95530047</name>
</gene>
<proteinExistence type="predicted"/>